<keyword evidence="1" id="KW-0732">Signal</keyword>
<gene>
    <name evidence="2" type="ORF">Hypma_008403</name>
</gene>
<dbReference type="STRING" id="39966.A0A369JVF6"/>
<feature type="chain" id="PRO_5016686272" evidence="1">
    <location>
        <begin position="26"/>
        <end position="309"/>
    </location>
</feature>
<proteinExistence type="predicted"/>
<organism evidence="2 3">
    <name type="scientific">Hypsizygus marmoreus</name>
    <name type="common">White beech mushroom</name>
    <name type="synonym">Agaricus marmoreus</name>
    <dbReference type="NCBI Taxonomy" id="39966"/>
    <lineage>
        <taxon>Eukaryota</taxon>
        <taxon>Fungi</taxon>
        <taxon>Dikarya</taxon>
        <taxon>Basidiomycota</taxon>
        <taxon>Agaricomycotina</taxon>
        <taxon>Agaricomycetes</taxon>
        <taxon>Agaricomycetidae</taxon>
        <taxon>Agaricales</taxon>
        <taxon>Tricholomatineae</taxon>
        <taxon>Lyophyllaceae</taxon>
        <taxon>Hypsizygus</taxon>
    </lineage>
</organism>
<sequence length="309" mass="33499">MLIKTAGSLGLLCLFSLTTITGVAGITAPMASTYKLSGEDLMRIRASTNEKESTVVQWEGQVLSYKPGEAPAVVFNVLGMNIARAKKSADGTYDLLAREFQLYLDPVTSQVLNVWKNPYSNETVPVVHVANNPVYQTFPAGQDYVAQARPGGIYSFQLAIPLSYPNPLNPAGDPNSPMAPYAGTQKFAAIESFTFTFPASEIMSNSKSLPSMQVYWTRTSPLLPFMATPNTNVTLLFIANGAKVEGGWKNLKPALRDIIDTTLPAYKEAPTERISPGGGVSSWSYFGRPEVFQAYLNGSVFPLPDPPLN</sequence>
<dbReference type="AlphaFoldDB" id="A0A369JVF6"/>
<feature type="signal peptide" evidence="1">
    <location>
        <begin position="1"/>
        <end position="25"/>
    </location>
</feature>
<accession>A0A369JVF6</accession>
<dbReference type="InterPro" id="IPR014990">
    <property type="entry name" value="DUF1838"/>
</dbReference>
<keyword evidence="3" id="KW-1185">Reference proteome</keyword>
<name>A0A369JVF6_HYPMA</name>
<evidence type="ECO:0000256" key="1">
    <source>
        <dbReference type="SAM" id="SignalP"/>
    </source>
</evidence>
<evidence type="ECO:0000313" key="3">
    <source>
        <dbReference type="Proteomes" id="UP000076154"/>
    </source>
</evidence>
<comment type="caution">
    <text evidence="2">The sequence shown here is derived from an EMBL/GenBank/DDBJ whole genome shotgun (WGS) entry which is preliminary data.</text>
</comment>
<dbReference type="Proteomes" id="UP000076154">
    <property type="component" value="Unassembled WGS sequence"/>
</dbReference>
<protein>
    <submittedName>
        <fullName evidence="2">Uncharacterized protein</fullName>
    </submittedName>
</protein>
<dbReference type="EMBL" id="LUEZ02000044">
    <property type="protein sequence ID" value="RDB24345.1"/>
    <property type="molecule type" value="Genomic_DNA"/>
</dbReference>
<dbReference type="OrthoDB" id="899at2759"/>
<dbReference type="Pfam" id="PF08894">
    <property type="entry name" value="DUF1838"/>
    <property type="match status" value="1"/>
</dbReference>
<dbReference type="InParanoid" id="A0A369JVF6"/>
<reference evidence="2" key="1">
    <citation type="submission" date="2018-04" db="EMBL/GenBank/DDBJ databases">
        <title>Whole genome sequencing of Hypsizygus marmoreus.</title>
        <authorList>
            <person name="Choi I.-G."/>
            <person name="Min B."/>
            <person name="Kim J.-G."/>
            <person name="Kim S."/>
            <person name="Oh Y.-L."/>
            <person name="Kong W.-S."/>
            <person name="Park H."/>
            <person name="Jeong J."/>
            <person name="Song E.-S."/>
        </authorList>
    </citation>
    <scope>NUCLEOTIDE SEQUENCE [LARGE SCALE GENOMIC DNA]</scope>
    <source>
        <strain evidence="2">51987-8</strain>
    </source>
</reference>
<evidence type="ECO:0000313" key="2">
    <source>
        <dbReference type="EMBL" id="RDB24345.1"/>
    </source>
</evidence>